<reference evidence="1" key="1">
    <citation type="submission" date="2021-01" db="EMBL/GenBank/DDBJ databases">
        <authorList>
            <person name="Corre E."/>
            <person name="Pelletier E."/>
            <person name="Niang G."/>
            <person name="Scheremetjew M."/>
            <person name="Finn R."/>
            <person name="Kale V."/>
            <person name="Holt S."/>
            <person name="Cochrane G."/>
            <person name="Meng A."/>
            <person name="Brown T."/>
            <person name="Cohen L."/>
        </authorList>
    </citation>
    <scope>NUCLEOTIDE SEQUENCE</scope>
    <source>
        <strain evidence="1">CCMP325</strain>
    </source>
</reference>
<sequence length="184" mass="20894">MYRGLVALSTDHASRSIMERARGSVKSLGSAMMVYLSKLTESHVSLEMDQQQNLQVYHYMRMRLPQVVGGFKSAWKRVVKIRLDGGETELSDGSSKVYGFLNRRVERSTIEITLFYHYAWTGMCYFTRRYVIGPTGVSQDTRVLTDGSDEESPKHFYINMPKTGEADRALLATIEEAEECLESG</sequence>
<dbReference type="EMBL" id="HBEO01034945">
    <property type="protein sequence ID" value="CAD8508487.1"/>
    <property type="molecule type" value="Transcribed_RNA"/>
</dbReference>
<gene>
    <name evidence="1" type="ORF">HPHI1048_LOCUS23691</name>
</gene>
<accession>A0A7S0I1U9</accession>
<dbReference type="AlphaFoldDB" id="A0A7S0I1U9"/>
<protein>
    <submittedName>
        <fullName evidence="1">Uncharacterized protein</fullName>
    </submittedName>
</protein>
<evidence type="ECO:0000313" key="1">
    <source>
        <dbReference type="EMBL" id="CAD8508487.1"/>
    </source>
</evidence>
<organism evidence="1">
    <name type="scientific">Hanusia phi</name>
    <dbReference type="NCBI Taxonomy" id="3032"/>
    <lineage>
        <taxon>Eukaryota</taxon>
        <taxon>Cryptophyceae</taxon>
        <taxon>Pyrenomonadales</taxon>
        <taxon>Geminigeraceae</taxon>
        <taxon>Hanusia</taxon>
    </lineage>
</organism>
<name>A0A7S0I1U9_9CRYP</name>
<proteinExistence type="predicted"/>